<feature type="region of interest" description="Disordered" evidence="2">
    <location>
        <begin position="471"/>
        <end position="509"/>
    </location>
</feature>
<evidence type="ECO:0000313" key="3">
    <source>
        <dbReference type="EMBL" id="KAL2052012.1"/>
    </source>
</evidence>
<keyword evidence="4" id="KW-1185">Reference proteome</keyword>
<dbReference type="EMBL" id="JBHFEH010000030">
    <property type="protein sequence ID" value="KAL2052012.1"/>
    <property type="molecule type" value="Genomic_DNA"/>
</dbReference>
<reference evidence="3 4" key="1">
    <citation type="submission" date="2024-09" db="EMBL/GenBank/DDBJ databases">
        <title>Rethinking Asexuality: The Enigmatic Case of Functional Sexual Genes in Lepraria (Stereocaulaceae).</title>
        <authorList>
            <person name="Doellman M."/>
            <person name="Sun Y."/>
            <person name="Barcenas-Pena A."/>
            <person name="Lumbsch H.T."/>
            <person name="Grewe F."/>
        </authorList>
    </citation>
    <scope>NUCLEOTIDE SEQUENCE [LARGE SCALE GENOMIC DNA]</scope>
    <source>
        <strain evidence="3 4">Grewe 0041</strain>
    </source>
</reference>
<feature type="region of interest" description="Disordered" evidence="2">
    <location>
        <begin position="52"/>
        <end position="76"/>
    </location>
</feature>
<feature type="region of interest" description="Disordered" evidence="2">
    <location>
        <begin position="423"/>
        <end position="443"/>
    </location>
</feature>
<feature type="compositionally biased region" description="Polar residues" evidence="2">
    <location>
        <begin position="431"/>
        <end position="440"/>
    </location>
</feature>
<evidence type="ECO:0000256" key="2">
    <source>
        <dbReference type="SAM" id="MobiDB-lite"/>
    </source>
</evidence>
<evidence type="ECO:0000313" key="4">
    <source>
        <dbReference type="Proteomes" id="UP001590951"/>
    </source>
</evidence>
<feature type="compositionally biased region" description="Basic and acidic residues" evidence="2">
    <location>
        <begin position="471"/>
        <end position="508"/>
    </location>
</feature>
<feature type="coiled-coil region" evidence="1">
    <location>
        <begin position="258"/>
        <end position="296"/>
    </location>
</feature>
<sequence length="567" mass="64538">MLPIVAKAIFSAFAATIIWLTAVQVSRYAMDLLLCYLSLTLDSCLWMSMQPTQAPPTPQKSQHAEHRPKPGYSGPTDEWLASHGVNTLYMQTEDDDPAIGSPTTLSVTTDRLFSEPLEEPTVSSNDDSSFKLFVESWQSFFNELGKVLWHLGTWVAPWLTLTGGAWCLQRRKIWDLRTIAQAKQARSLLLQREHDRLEGTNRQLIESCREQEETIATERESSKLLRNKLDTAQAKNKRRIQFLAKVLAKARNTIKCMVQDQAKTLAEERAENDRKSKEYEDQIAELREKLEIFKDLFYRCTCGQSLKLFGTGMAVGVVQETDYLFTIHGLKQRTGELSRDLQYANRDCKKYRTQLGSLHSERSRLQGQLDMFPRNEINRLEARIKKMSEDEKIMKEDLQMRLGWSSDEVMDLKEENTRLKETLAEGVVTPLNDNTGSQSQDHQDADLVRDLVAELQKQTKVIDELQAEKARLKSKASEEQDHSSDRIPSDHSSERGRDEDGTSDDVKTLAKNPTVLALIEKLETEQARAHSLEQKVEELIDHLEILQVGHSERGLSKGEDEAVAGSC</sequence>
<proteinExistence type="predicted"/>
<accession>A0ABR4B278</accession>
<evidence type="ECO:0000256" key="1">
    <source>
        <dbReference type="SAM" id="Coils"/>
    </source>
</evidence>
<organism evidence="3 4">
    <name type="scientific">Lepraria finkii</name>
    <dbReference type="NCBI Taxonomy" id="1340010"/>
    <lineage>
        <taxon>Eukaryota</taxon>
        <taxon>Fungi</taxon>
        <taxon>Dikarya</taxon>
        <taxon>Ascomycota</taxon>
        <taxon>Pezizomycotina</taxon>
        <taxon>Lecanoromycetes</taxon>
        <taxon>OSLEUM clade</taxon>
        <taxon>Lecanoromycetidae</taxon>
        <taxon>Lecanorales</taxon>
        <taxon>Lecanorineae</taxon>
        <taxon>Stereocaulaceae</taxon>
        <taxon>Lepraria</taxon>
    </lineage>
</organism>
<comment type="caution">
    <text evidence="3">The sequence shown here is derived from an EMBL/GenBank/DDBJ whole genome shotgun (WGS) entry which is preliminary data.</text>
</comment>
<protein>
    <submittedName>
        <fullName evidence="3">Uncharacterized protein</fullName>
    </submittedName>
</protein>
<gene>
    <name evidence="3" type="ORF">ABVK25_007704</name>
</gene>
<keyword evidence="1" id="KW-0175">Coiled coil</keyword>
<feature type="coiled-coil region" evidence="1">
    <location>
        <begin position="515"/>
        <end position="542"/>
    </location>
</feature>
<dbReference type="Proteomes" id="UP001590951">
    <property type="component" value="Unassembled WGS sequence"/>
</dbReference>
<name>A0ABR4B278_9LECA</name>